<evidence type="ECO:0000313" key="2">
    <source>
        <dbReference type="Proteomes" id="UP000294847"/>
    </source>
</evidence>
<reference evidence="1 2" key="1">
    <citation type="journal article" date="2019" name="Mol. Biol. Evol.">
        <title>Blast fungal genomes show frequent chromosomal changes, gene gains and losses, and effector gene turnover.</title>
        <authorList>
            <person name="Gomez Luciano L.B."/>
            <person name="Jason Tsai I."/>
            <person name="Chuma I."/>
            <person name="Tosa Y."/>
            <person name="Chen Y.H."/>
            <person name="Li J.Y."/>
            <person name="Li M.Y."/>
            <person name="Jade Lu M.Y."/>
            <person name="Nakayashiki H."/>
            <person name="Li W.H."/>
        </authorList>
    </citation>
    <scope>NUCLEOTIDE SEQUENCE [LARGE SCALE GENOMIC DNA]</scope>
    <source>
        <strain evidence="1">MZ5-1-6</strain>
    </source>
</reference>
<accession>A0A4P7NCG8</accession>
<sequence>MVRFSGEFILALSSLLATATATTSPSQCYFIASRYDADTIFNKWKAVKVPEGQGYISVTTDYASVEKVAHQMQLGGDSYIYYINTLLSENKWINLEEQVTPAHAVSRPTRRTYEKGEWITRTPISADDIVAFEVRKPDLTRVEWSVTGGRLRGQNRKYNFARLGTPHDCTRNKNDIIR</sequence>
<protein>
    <submittedName>
        <fullName evidence="1">Uncharacterized protein</fullName>
    </submittedName>
</protein>
<dbReference type="AlphaFoldDB" id="A0A4P7NCG8"/>
<organism evidence="1 2">
    <name type="scientific">Pyricularia oryzae</name>
    <name type="common">Rice blast fungus</name>
    <name type="synonym">Magnaporthe oryzae</name>
    <dbReference type="NCBI Taxonomy" id="318829"/>
    <lineage>
        <taxon>Eukaryota</taxon>
        <taxon>Fungi</taxon>
        <taxon>Dikarya</taxon>
        <taxon>Ascomycota</taxon>
        <taxon>Pezizomycotina</taxon>
        <taxon>Sordariomycetes</taxon>
        <taxon>Sordariomycetidae</taxon>
        <taxon>Magnaporthales</taxon>
        <taxon>Pyriculariaceae</taxon>
        <taxon>Pyricularia</taxon>
    </lineage>
</organism>
<dbReference type="Gene3D" id="3.90.210.10">
    <property type="entry name" value="Heat-Labile Enterotoxin, subunit A"/>
    <property type="match status" value="1"/>
</dbReference>
<proteinExistence type="predicted"/>
<evidence type="ECO:0000313" key="1">
    <source>
        <dbReference type="EMBL" id="QBZ58260.1"/>
    </source>
</evidence>
<dbReference type="EMBL" id="CP034206">
    <property type="protein sequence ID" value="QBZ58260.1"/>
    <property type="molecule type" value="Genomic_DNA"/>
</dbReference>
<gene>
    <name evidence="1" type="ORF">PoMZ_03205</name>
</gene>
<dbReference type="Proteomes" id="UP000294847">
    <property type="component" value="Chromosome 3"/>
</dbReference>
<dbReference type="SUPFAM" id="SSF56399">
    <property type="entry name" value="ADP-ribosylation"/>
    <property type="match status" value="1"/>
</dbReference>
<name>A0A4P7NCG8_PYROR</name>